<evidence type="ECO:0000256" key="3">
    <source>
        <dbReference type="ARBA" id="ARBA00022692"/>
    </source>
</evidence>
<keyword evidence="5 6" id="KW-0472">Membrane</keyword>
<dbReference type="EMBL" id="JADIMV010000050">
    <property type="protein sequence ID" value="MBO8439584.1"/>
    <property type="molecule type" value="Genomic_DNA"/>
</dbReference>
<dbReference type="GO" id="GO:0005886">
    <property type="term" value="C:plasma membrane"/>
    <property type="evidence" value="ECO:0007669"/>
    <property type="project" value="UniProtKB-SubCell"/>
</dbReference>
<keyword evidence="3 6" id="KW-0812">Transmembrane</keyword>
<evidence type="ECO:0000313" key="8">
    <source>
        <dbReference type="EMBL" id="MBO8439584.1"/>
    </source>
</evidence>
<dbReference type="InterPro" id="IPR019264">
    <property type="entry name" value="DUF2179"/>
</dbReference>
<reference evidence="8" key="1">
    <citation type="submission" date="2020-10" db="EMBL/GenBank/DDBJ databases">
        <authorList>
            <person name="Gilroy R."/>
        </authorList>
    </citation>
    <scope>NUCLEOTIDE SEQUENCE</scope>
    <source>
        <strain evidence="8">3924</strain>
    </source>
</reference>
<evidence type="ECO:0000256" key="5">
    <source>
        <dbReference type="ARBA" id="ARBA00023136"/>
    </source>
</evidence>
<comment type="subcellular location">
    <subcellularLocation>
        <location evidence="1">Cell membrane</location>
        <topology evidence="1">Multi-pass membrane protein</topology>
    </subcellularLocation>
</comment>
<evidence type="ECO:0000256" key="2">
    <source>
        <dbReference type="ARBA" id="ARBA00022475"/>
    </source>
</evidence>
<sequence>MSKDKMPQRNTAKDYFMIVLGSLIVAVAYVYFFTPHKIVPGGVYGISIMLHHLSQEWFVNVPDSWEWLRGGLPIGMTSLCFNIPLVIIAFKMFGNSYLVRTIVTFVSTAAFTDMLSALQRMTGVYALVEGENDLLLSCLFGSTVFGLGVAMVLKAKGTNAGTDVLAKVATKLTHIPVGYTIIAIDSIIVLMSFFAFGELRIPMYSLFTVIVYGKMVDVFMQGLQLNKAVFIISDHPDEISRRILTELNRGGTFIKGLGMYQGVEKKIIYTVIENKQVVTLREHVQAIDPKAFVTILNANEILGAGFKPIDEKD</sequence>
<feature type="transmembrane region" description="Helical" evidence="6">
    <location>
        <begin position="174"/>
        <end position="195"/>
    </location>
</feature>
<dbReference type="InterPro" id="IPR051461">
    <property type="entry name" value="UPF0750_membrane"/>
</dbReference>
<feature type="transmembrane region" description="Helical" evidence="6">
    <location>
        <begin position="67"/>
        <end position="90"/>
    </location>
</feature>
<evidence type="ECO:0000256" key="6">
    <source>
        <dbReference type="SAM" id="Phobius"/>
    </source>
</evidence>
<dbReference type="PIRSF" id="PIRSF006483">
    <property type="entry name" value="Membrane_protein_YitT"/>
    <property type="match status" value="1"/>
</dbReference>
<evidence type="ECO:0000256" key="4">
    <source>
        <dbReference type="ARBA" id="ARBA00022989"/>
    </source>
</evidence>
<feature type="transmembrane region" description="Helical" evidence="6">
    <location>
        <begin position="97"/>
        <end position="118"/>
    </location>
</feature>
<dbReference type="CDD" id="cd16380">
    <property type="entry name" value="YitT_C"/>
    <property type="match status" value="1"/>
</dbReference>
<feature type="transmembrane region" description="Helical" evidence="6">
    <location>
        <begin position="134"/>
        <end position="153"/>
    </location>
</feature>
<dbReference type="Proteomes" id="UP000712007">
    <property type="component" value="Unassembled WGS sequence"/>
</dbReference>
<dbReference type="Pfam" id="PF10035">
    <property type="entry name" value="DUF2179"/>
    <property type="match status" value="1"/>
</dbReference>
<evidence type="ECO:0000256" key="1">
    <source>
        <dbReference type="ARBA" id="ARBA00004651"/>
    </source>
</evidence>
<name>A0A940DLE6_9BACT</name>
<organism evidence="8 9">
    <name type="scientific">Candidatus Aphodosoma intestinipullorum</name>
    <dbReference type="NCBI Taxonomy" id="2840674"/>
    <lineage>
        <taxon>Bacteria</taxon>
        <taxon>Pseudomonadati</taxon>
        <taxon>Bacteroidota</taxon>
        <taxon>Bacteroidia</taxon>
        <taxon>Bacteroidales</taxon>
        <taxon>Candidatus Aphodosoma</taxon>
    </lineage>
</organism>
<evidence type="ECO:0000313" key="9">
    <source>
        <dbReference type="Proteomes" id="UP000712007"/>
    </source>
</evidence>
<dbReference type="PANTHER" id="PTHR33545:SF9">
    <property type="entry name" value="UPF0750 MEMBRANE PROTEIN YITE"/>
    <property type="match status" value="1"/>
</dbReference>
<feature type="transmembrane region" description="Helical" evidence="6">
    <location>
        <begin position="12"/>
        <end position="32"/>
    </location>
</feature>
<dbReference type="Pfam" id="PF02588">
    <property type="entry name" value="YitT_membrane"/>
    <property type="match status" value="1"/>
</dbReference>
<keyword evidence="2" id="KW-1003">Cell membrane</keyword>
<dbReference type="InterPro" id="IPR015867">
    <property type="entry name" value="N-reg_PII/ATP_PRibTrfase_C"/>
</dbReference>
<evidence type="ECO:0000259" key="7">
    <source>
        <dbReference type="Pfam" id="PF10035"/>
    </source>
</evidence>
<gene>
    <name evidence="8" type="ORF">IAC51_02930</name>
</gene>
<accession>A0A940DLE6</accession>
<protein>
    <submittedName>
        <fullName evidence="8">YitT family protein</fullName>
    </submittedName>
</protein>
<dbReference type="AlphaFoldDB" id="A0A940DLE6"/>
<comment type="caution">
    <text evidence="8">The sequence shown here is derived from an EMBL/GenBank/DDBJ whole genome shotgun (WGS) entry which is preliminary data.</text>
</comment>
<proteinExistence type="predicted"/>
<dbReference type="PANTHER" id="PTHR33545">
    <property type="entry name" value="UPF0750 MEMBRANE PROTEIN YITT-RELATED"/>
    <property type="match status" value="1"/>
</dbReference>
<reference evidence="8" key="2">
    <citation type="journal article" date="2021" name="PeerJ">
        <title>Extensive microbial diversity within the chicken gut microbiome revealed by metagenomics and culture.</title>
        <authorList>
            <person name="Gilroy R."/>
            <person name="Ravi A."/>
            <person name="Getino M."/>
            <person name="Pursley I."/>
            <person name="Horton D.L."/>
            <person name="Alikhan N.F."/>
            <person name="Baker D."/>
            <person name="Gharbi K."/>
            <person name="Hall N."/>
            <person name="Watson M."/>
            <person name="Adriaenssens E.M."/>
            <person name="Foster-Nyarko E."/>
            <person name="Jarju S."/>
            <person name="Secka A."/>
            <person name="Antonio M."/>
            <person name="Oren A."/>
            <person name="Chaudhuri R.R."/>
            <person name="La Ragione R."/>
            <person name="Hildebrand F."/>
            <person name="Pallen M.J."/>
        </authorList>
    </citation>
    <scope>NUCLEOTIDE SEQUENCE</scope>
    <source>
        <strain evidence="8">3924</strain>
    </source>
</reference>
<keyword evidence="4 6" id="KW-1133">Transmembrane helix</keyword>
<dbReference type="Gene3D" id="3.30.70.120">
    <property type="match status" value="1"/>
</dbReference>
<feature type="domain" description="DUF2179" evidence="7">
    <location>
        <begin position="249"/>
        <end position="303"/>
    </location>
</feature>
<dbReference type="InterPro" id="IPR003740">
    <property type="entry name" value="YitT"/>
</dbReference>